<dbReference type="GO" id="GO:0006044">
    <property type="term" value="P:N-acetylglucosamine metabolic process"/>
    <property type="evidence" value="ECO:0007669"/>
    <property type="project" value="TreeGrafter"/>
</dbReference>
<dbReference type="Pfam" id="PF13469">
    <property type="entry name" value="Sulfotransfer_3"/>
    <property type="match status" value="1"/>
</dbReference>
<protein>
    <recommendedName>
        <fullName evidence="3">Protein-tyrosine sulfotransferase</fullName>
    </recommendedName>
</protein>
<dbReference type="SUPFAM" id="SSF52540">
    <property type="entry name" value="P-loop containing nucleoside triphosphate hydrolases"/>
    <property type="match status" value="1"/>
</dbReference>
<dbReference type="AlphaFoldDB" id="A0AA89C3Z2"/>
<reference evidence="1" key="1">
    <citation type="submission" date="2019-08" db="EMBL/GenBank/DDBJ databases">
        <title>The improved chromosome-level genome for the pearl oyster Pinctada fucata martensii using PacBio sequencing and Hi-C.</title>
        <authorList>
            <person name="Zheng Z."/>
        </authorList>
    </citation>
    <scope>NUCLEOTIDE SEQUENCE</scope>
    <source>
        <strain evidence="1">ZZ-2019</strain>
        <tissue evidence="1">Adductor muscle</tissue>
    </source>
</reference>
<dbReference type="GO" id="GO:0006790">
    <property type="term" value="P:sulfur compound metabolic process"/>
    <property type="evidence" value="ECO:0007669"/>
    <property type="project" value="TreeGrafter"/>
</dbReference>
<evidence type="ECO:0008006" key="3">
    <source>
        <dbReference type="Google" id="ProtNLM"/>
    </source>
</evidence>
<name>A0AA89C3Z2_PINIB</name>
<evidence type="ECO:0000313" key="1">
    <source>
        <dbReference type="EMBL" id="KAK3108114.1"/>
    </source>
</evidence>
<keyword evidence="2" id="KW-1185">Reference proteome</keyword>
<organism evidence="1 2">
    <name type="scientific">Pinctada imbricata</name>
    <name type="common">Atlantic pearl-oyster</name>
    <name type="synonym">Pinctada martensii</name>
    <dbReference type="NCBI Taxonomy" id="66713"/>
    <lineage>
        <taxon>Eukaryota</taxon>
        <taxon>Metazoa</taxon>
        <taxon>Spiralia</taxon>
        <taxon>Lophotrochozoa</taxon>
        <taxon>Mollusca</taxon>
        <taxon>Bivalvia</taxon>
        <taxon>Autobranchia</taxon>
        <taxon>Pteriomorphia</taxon>
        <taxon>Pterioida</taxon>
        <taxon>Pterioidea</taxon>
        <taxon>Pteriidae</taxon>
        <taxon>Pinctada</taxon>
    </lineage>
</organism>
<dbReference type="InterPro" id="IPR027417">
    <property type="entry name" value="P-loop_NTPase"/>
</dbReference>
<accession>A0AA89C3Z2</accession>
<dbReference type="GO" id="GO:0001517">
    <property type="term" value="F:N-acetylglucosamine 6-O-sulfotransferase activity"/>
    <property type="evidence" value="ECO:0007669"/>
    <property type="project" value="TreeGrafter"/>
</dbReference>
<dbReference type="PANTHER" id="PTHR10704:SF44">
    <property type="entry name" value="LD35051P-RELATED"/>
    <property type="match status" value="1"/>
</dbReference>
<proteinExistence type="predicted"/>
<comment type="caution">
    <text evidence="1">The sequence shown here is derived from an EMBL/GenBank/DDBJ whole genome shotgun (WGS) entry which is preliminary data.</text>
</comment>
<dbReference type="PANTHER" id="PTHR10704">
    <property type="entry name" value="CARBOHYDRATE SULFOTRANSFERASE"/>
    <property type="match status" value="1"/>
</dbReference>
<gene>
    <name evidence="1" type="ORF">FSP39_001467</name>
</gene>
<dbReference type="InterPro" id="IPR051135">
    <property type="entry name" value="Gal/GlcNAc/GalNAc_ST"/>
</dbReference>
<dbReference type="Gene3D" id="3.40.50.300">
    <property type="entry name" value="P-loop containing nucleotide triphosphate hydrolases"/>
    <property type="match status" value="1"/>
</dbReference>
<dbReference type="EMBL" id="VSWD01000001">
    <property type="protein sequence ID" value="KAK3108114.1"/>
    <property type="molecule type" value="Genomic_DNA"/>
</dbReference>
<sequence length="354" mass="41186">MTTNNVAKIIKKRINGNDKRLKEMIDEMERLYPEGSMSQSPREDFVPVLVLAYLRSGSSFTADIIQQAKGSFYVFEPLRNLLDREKIKSTASCNDTEFMSMECREPSTINFIIDQITKFYRCDYKVSFLVPDPHQGGSENQIFYANCLRATRQKPGYCFQLMRRICYKSSVRIIKTIRLSVDLTKMLLENIPNLKIIHLIRDPRAVVGSRQTGDFMKKTNLYLLSPKELCMRYEKDIAAAKEVERIWPTGIRRIHYEDLATDPHKISRGIYEFLGLRYLPGMTKWIEQHTSARSAYSYYGTLRTKSSEMINKWKKTLPNSLIHEADQVCASFYKSVNNFYKTFATLNRSMSKPN</sequence>
<evidence type="ECO:0000313" key="2">
    <source>
        <dbReference type="Proteomes" id="UP001186944"/>
    </source>
</evidence>
<dbReference type="Proteomes" id="UP001186944">
    <property type="component" value="Unassembled WGS sequence"/>
</dbReference>